<evidence type="ECO:0000313" key="1">
    <source>
        <dbReference type="EnsemblMetazoa" id="Aqu2.1.25641_001"/>
    </source>
</evidence>
<name>A0A1X7UDS5_AMPQE</name>
<dbReference type="InParanoid" id="A0A1X7UDS5"/>
<dbReference type="STRING" id="400682.A0A1X7UDS5"/>
<accession>A0A1X7UDS5</accession>
<reference evidence="1" key="1">
    <citation type="submission" date="2017-05" db="UniProtKB">
        <authorList>
            <consortium name="EnsemblMetazoa"/>
        </authorList>
    </citation>
    <scope>IDENTIFICATION</scope>
</reference>
<organism evidence="1">
    <name type="scientific">Amphimedon queenslandica</name>
    <name type="common">Sponge</name>
    <dbReference type="NCBI Taxonomy" id="400682"/>
    <lineage>
        <taxon>Eukaryota</taxon>
        <taxon>Metazoa</taxon>
        <taxon>Porifera</taxon>
        <taxon>Demospongiae</taxon>
        <taxon>Heteroscleromorpha</taxon>
        <taxon>Haplosclerida</taxon>
        <taxon>Niphatidae</taxon>
        <taxon>Amphimedon</taxon>
    </lineage>
</organism>
<protein>
    <submittedName>
        <fullName evidence="1">Uncharacterized protein</fullName>
    </submittedName>
</protein>
<proteinExistence type="predicted"/>
<dbReference type="EnsemblMetazoa" id="Aqu2.1.25641_001">
    <property type="protein sequence ID" value="Aqu2.1.25641_001"/>
    <property type="gene ID" value="Aqu2.1.25641"/>
</dbReference>
<sequence>MHEWDGGKCFFHDLTECGKCKKSDITCQVLHMKLHVKPLFAKSKQTIHEELGCCHTSITESSHNVLLLIRTKNLSLQMLHCYVSTSLGLIQSYMFWMYVHKGPAYHWLLDLFDRMGLPRFDGMAEALKASWFKSVLKVKLHDVKCKRRRARKIHRQSEQVACKLWVEQNNVTHMVRKRLNHLIKDKIERLVIQKEGKLIFDDSDDDDESLLSSSDGNDSSILNSSGIDSDLKEFIIISVKCTCSIEKSSHQRSCPLNPKKRGKSPDVEYIKSEHAMPLLVIGKTPSTDWMTSAALLI</sequence>
<dbReference type="AlphaFoldDB" id="A0A1X7UDS5"/>